<dbReference type="EMBL" id="JAKHMS010000007">
    <property type="protein sequence ID" value="MCZ3781396.1"/>
    <property type="molecule type" value="Genomic_DNA"/>
</dbReference>
<dbReference type="Proteomes" id="UP001527392">
    <property type="component" value="Unassembled WGS sequence"/>
</dbReference>
<dbReference type="Pfam" id="PF05037">
    <property type="entry name" value="DUF669"/>
    <property type="match status" value="1"/>
</dbReference>
<comment type="caution">
    <text evidence="2">The sequence shown here is derived from an EMBL/GenBank/DDBJ whole genome shotgun (WGS) entry which is preliminary data.</text>
</comment>
<evidence type="ECO:0000313" key="2">
    <source>
        <dbReference type="EMBL" id="MCZ3781396.1"/>
    </source>
</evidence>
<sequence length="171" mass="19142">MSLRDAMNDVAKNFDAKKDSVNEFKGLPSGDYTVAVSKVEDSTAPWGAEQLSFVLEVVEGEHAGSKEFLRIGLDEVTKTGKPNPMLETNIRMVMKLAAVLGIQIPDAAWDDDSMVYENLSKVFQAGVGKTMTMHLKVRPNKKNPEYPYRNYDFDEAEQPETTEVTDDQMPF</sequence>
<dbReference type="InterPro" id="IPR007731">
    <property type="entry name" value="DUF669"/>
</dbReference>
<gene>
    <name evidence="2" type="ORF">L2504_04465</name>
</gene>
<protein>
    <submittedName>
        <fullName evidence="2">DUF669 domain-containing protein</fullName>
    </submittedName>
</protein>
<evidence type="ECO:0000313" key="3">
    <source>
        <dbReference type="Proteomes" id="UP001527392"/>
    </source>
</evidence>
<accession>A0ABT4K768</accession>
<feature type="compositionally biased region" description="Acidic residues" evidence="1">
    <location>
        <begin position="153"/>
        <end position="171"/>
    </location>
</feature>
<organism evidence="2 3">
    <name type="scientific">Limosilactobacillus vaginalis</name>
    <dbReference type="NCBI Taxonomy" id="1633"/>
    <lineage>
        <taxon>Bacteria</taxon>
        <taxon>Bacillati</taxon>
        <taxon>Bacillota</taxon>
        <taxon>Bacilli</taxon>
        <taxon>Lactobacillales</taxon>
        <taxon>Lactobacillaceae</taxon>
        <taxon>Limosilactobacillus</taxon>
    </lineage>
</organism>
<dbReference type="RefSeq" id="WP_269257298.1">
    <property type="nucleotide sequence ID" value="NZ_JAKHMK010000006.1"/>
</dbReference>
<feature type="region of interest" description="Disordered" evidence="1">
    <location>
        <begin position="146"/>
        <end position="171"/>
    </location>
</feature>
<reference evidence="2 3" key="1">
    <citation type="submission" date="2022-01" db="EMBL/GenBank/DDBJ databases">
        <title>VMRC isolate genome collection.</title>
        <authorList>
            <person name="France M."/>
            <person name="Rutt L."/>
            <person name="Humphrys M."/>
            <person name="Ravel J."/>
        </authorList>
    </citation>
    <scope>NUCLEOTIDE SEQUENCE [LARGE SCALE GENOMIC DNA]</scope>
    <source>
        <strain evidence="2 3">C0030B4</strain>
    </source>
</reference>
<name>A0ABT4K768_9LACO</name>
<keyword evidence="3" id="KW-1185">Reference proteome</keyword>
<proteinExistence type="predicted"/>
<evidence type="ECO:0000256" key="1">
    <source>
        <dbReference type="SAM" id="MobiDB-lite"/>
    </source>
</evidence>